<keyword evidence="1" id="KW-1133">Transmembrane helix</keyword>
<proteinExistence type="predicted"/>
<dbReference type="Proteomes" id="UP001065705">
    <property type="component" value="Chromosome"/>
</dbReference>
<name>A0ABD7TUG6_9STAP</name>
<organism evidence="3 5">
    <name type="scientific">Staphylococcus agnetis</name>
    <dbReference type="NCBI Taxonomy" id="985762"/>
    <lineage>
        <taxon>Bacteria</taxon>
        <taxon>Bacillati</taxon>
        <taxon>Bacillota</taxon>
        <taxon>Bacilli</taxon>
        <taxon>Bacillales</taxon>
        <taxon>Staphylococcaceae</taxon>
        <taxon>Staphylococcus</taxon>
    </lineage>
</organism>
<feature type="transmembrane region" description="Helical" evidence="1">
    <location>
        <begin position="7"/>
        <end position="26"/>
    </location>
</feature>
<evidence type="ECO:0000313" key="4">
    <source>
        <dbReference type="Proteomes" id="UP000195208"/>
    </source>
</evidence>
<protein>
    <submittedName>
        <fullName evidence="3">Uncharacterized protein</fullName>
    </submittedName>
</protein>
<evidence type="ECO:0000313" key="5">
    <source>
        <dbReference type="Proteomes" id="UP001065705"/>
    </source>
</evidence>
<sequence length="65" mass="7431">MFSKYTSIMMGLTVLLLFQIYFAFYYLFGEGAMQSSPILGVISLIFAVVVIAIMLAVRHYFKNHN</sequence>
<dbReference type="EMBL" id="CP094809">
    <property type="protein sequence ID" value="UXU57886.1"/>
    <property type="molecule type" value="Genomic_DNA"/>
</dbReference>
<accession>A0ABD7TUG6</accession>
<reference evidence="2 4" key="1">
    <citation type="submission" date="2017-04" db="EMBL/GenBank/DDBJ databases">
        <title>Staphylococcus agnetis, a potential pathogen in the broiler production.</title>
        <authorList>
            <person name="Poulsen L."/>
        </authorList>
    </citation>
    <scope>NUCLEOTIDE SEQUENCE [LARGE SCALE GENOMIC DNA]</scope>
    <source>
        <strain evidence="2 4">723_310714_2_2_spleen</strain>
    </source>
</reference>
<dbReference type="KEGG" id="sagq:EP23_06625"/>
<evidence type="ECO:0000256" key="1">
    <source>
        <dbReference type="SAM" id="Phobius"/>
    </source>
</evidence>
<dbReference type="RefSeq" id="WP_060551575.1">
    <property type="nucleotide sequence ID" value="NZ_CP009623.1"/>
</dbReference>
<evidence type="ECO:0000313" key="3">
    <source>
        <dbReference type="EMBL" id="UXU57886.1"/>
    </source>
</evidence>
<dbReference type="AlphaFoldDB" id="A0ABD7TUG6"/>
<keyword evidence="1" id="KW-0812">Transmembrane</keyword>
<evidence type="ECO:0000313" key="2">
    <source>
        <dbReference type="EMBL" id="OTW31805.1"/>
    </source>
</evidence>
<reference evidence="3" key="2">
    <citation type="submission" date="2022-03" db="EMBL/GenBank/DDBJ databases">
        <title>Comparative Genomics of East African Camel-Associated Staphylococcaceae spp.: Diversity and Inheritance of Traits Involved in Host-Pathogen Interactions.</title>
        <authorList>
            <person name="Akarsu H."/>
            <person name="Liljander A."/>
            <person name="Younan M."/>
            <person name="Brodard I."/>
            <person name="Glucks I."/>
            <person name="Labroussaa F."/>
            <person name="Overesch G."/>
            <person name="Kuhnert P."/>
            <person name="Perreten V."/>
            <person name="Drexler J.F."/>
            <person name="Corman V.M."/>
            <person name="Falquet L."/>
            <person name="Jores J."/>
        </authorList>
    </citation>
    <scope>NUCLEOTIDE SEQUENCE</scope>
    <source>
        <strain evidence="3">IVB6197</strain>
    </source>
</reference>
<keyword evidence="1" id="KW-0472">Membrane</keyword>
<dbReference type="Proteomes" id="UP000195208">
    <property type="component" value="Unassembled WGS sequence"/>
</dbReference>
<keyword evidence="4" id="KW-1185">Reference proteome</keyword>
<dbReference type="EMBL" id="NEFX01000003">
    <property type="protein sequence ID" value="OTW31805.1"/>
    <property type="molecule type" value="Genomic_DNA"/>
</dbReference>
<gene>
    <name evidence="2" type="ORF">B9M88_01645</name>
    <name evidence="3" type="ORF">MUA95_03460</name>
</gene>
<feature type="transmembrane region" description="Helical" evidence="1">
    <location>
        <begin position="38"/>
        <end position="57"/>
    </location>
</feature>